<gene>
    <name evidence="2" type="ORF">DUNSADRAFT_2163</name>
</gene>
<reference evidence="2" key="1">
    <citation type="submission" date="2017-08" db="EMBL/GenBank/DDBJ databases">
        <authorList>
            <person name="Polle J.E."/>
            <person name="Barry K."/>
            <person name="Cushman J."/>
            <person name="Schmutz J."/>
            <person name="Tran D."/>
            <person name="Hathwaick L.T."/>
            <person name="Yim W.C."/>
            <person name="Jenkins J."/>
            <person name="Mckie-Krisberg Z.M."/>
            <person name="Prochnik S."/>
            <person name="Lindquist E."/>
            <person name="Dockter R.B."/>
            <person name="Adam C."/>
            <person name="Molina H."/>
            <person name="Bunkerborg J."/>
            <person name="Jin E."/>
            <person name="Buchheim M."/>
            <person name="Magnuson J."/>
        </authorList>
    </citation>
    <scope>NUCLEOTIDE SEQUENCE</scope>
    <source>
        <strain evidence="2">CCAP 19/18</strain>
    </source>
</reference>
<feature type="compositionally biased region" description="Gly residues" evidence="1">
    <location>
        <begin position="1"/>
        <end position="10"/>
    </location>
</feature>
<dbReference type="EMBL" id="MU069448">
    <property type="protein sequence ID" value="KAF5843126.1"/>
    <property type="molecule type" value="Genomic_DNA"/>
</dbReference>
<protein>
    <submittedName>
        <fullName evidence="2">Uncharacterized protein</fullName>
    </submittedName>
</protein>
<dbReference type="Proteomes" id="UP000815325">
    <property type="component" value="Unassembled WGS sequence"/>
</dbReference>
<name>A0ABQ7H8F0_DUNSA</name>
<evidence type="ECO:0000313" key="3">
    <source>
        <dbReference type="Proteomes" id="UP000815325"/>
    </source>
</evidence>
<feature type="compositionally biased region" description="Low complexity" evidence="1">
    <location>
        <begin position="190"/>
        <end position="201"/>
    </location>
</feature>
<proteinExistence type="predicted"/>
<sequence length="480" mass="51044">MAHGYPGGPMQGRRAMQHEYGVPSAAPYAAPFSMPSEQQQAVPYSQLAPQHNPLPYNIHSHMAPSSSHDAQLMQQPINAQLMQQPVDGQWMQQPVGKPPLPSSMAPPPSAPIPSSRLPAHRSATPLLPQQPLPQHFQQHQLPASAPPVVYHSPAPPTPLVQPAYPFPVSADLPPPLPSTALHSRPQQFPPSSASEAAAAGAYRRDDPDAPRIGIGRGQYNICSESYSSRNSNPYHHGPGVRGVDGLAAKQHNADSLEHYMGGLGGGKGENRSHYGNAHAGKISLSHLQACGNGMEGPSDGLARMQGMRHFHDQGLHGKLQASDVGLVGGSEKPIGRRHIPGKSNLQFGPEGLSSSKDGVDFLSGFRHGGPHRNSNSHVVQRDGGIVQGGEAPQRYNPHAGKISESHLSNGSYAPKPLVSPDGQPLVARPRAFAGKRSEACISYDAGTLTVSEPAEAVRPRNRGDPARWGTTYDQWSGARA</sequence>
<feature type="region of interest" description="Disordered" evidence="1">
    <location>
        <begin position="175"/>
        <end position="216"/>
    </location>
</feature>
<feature type="region of interest" description="Disordered" evidence="1">
    <location>
        <begin position="1"/>
        <end position="21"/>
    </location>
</feature>
<feature type="compositionally biased region" description="Basic and acidic residues" evidence="1">
    <location>
        <begin position="455"/>
        <end position="465"/>
    </location>
</feature>
<comment type="caution">
    <text evidence="2">The sequence shown here is derived from an EMBL/GenBank/DDBJ whole genome shotgun (WGS) entry which is preliminary data.</text>
</comment>
<keyword evidence="3" id="KW-1185">Reference proteome</keyword>
<feature type="region of interest" description="Disordered" evidence="1">
    <location>
        <begin position="93"/>
        <end position="130"/>
    </location>
</feature>
<accession>A0ABQ7H8F0</accession>
<feature type="compositionally biased region" description="Pro residues" evidence="1">
    <location>
        <begin position="96"/>
        <end position="111"/>
    </location>
</feature>
<evidence type="ECO:0000313" key="2">
    <source>
        <dbReference type="EMBL" id="KAF5843126.1"/>
    </source>
</evidence>
<evidence type="ECO:0000256" key="1">
    <source>
        <dbReference type="SAM" id="MobiDB-lite"/>
    </source>
</evidence>
<organism evidence="2 3">
    <name type="scientific">Dunaliella salina</name>
    <name type="common">Green alga</name>
    <name type="synonym">Protococcus salinus</name>
    <dbReference type="NCBI Taxonomy" id="3046"/>
    <lineage>
        <taxon>Eukaryota</taxon>
        <taxon>Viridiplantae</taxon>
        <taxon>Chlorophyta</taxon>
        <taxon>core chlorophytes</taxon>
        <taxon>Chlorophyceae</taxon>
        <taxon>CS clade</taxon>
        <taxon>Chlamydomonadales</taxon>
        <taxon>Dunaliellaceae</taxon>
        <taxon>Dunaliella</taxon>
    </lineage>
</organism>
<feature type="region of interest" description="Disordered" evidence="1">
    <location>
        <begin position="401"/>
        <end position="423"/>
    </location>
</feature>
<feature type="region of interest" description="Disordered" evidence="1">
    <location>
        <begin position="452"/>
        <end position="480"/>
    </location>
</feature>